<dbReference type="EMBL" id="BQKI01000077">
    <property type="protein sequence ID" value="GJN24869.1"/>
    <property type="molecule type" value="Genomic_DNA"/>
</dbReference>
<protein>
    <submittedName>
        <fullName evidence="3">Uncharacterized protein</fullName>
    </submittedName>
</protein>
<evidence type="ECO:0000256" key="2">
    <source>
        <dbReference type="SAM" id="Phobius"/>
    </source>
</evidence>
<dbReference type="Proteomes" id="UP001054889">
    <property type="component" value="Unassembled WGS sequence"/>
</dbReference>
<evidence type="ECO:0000313" key="3">
    <source>
        <dbReference type="EMBL" id="GJN24869.1"/>
    </source>
</evidence>
<keyword evidence="4" id="KW-1185">Reference proteome</keyword>
<dbReference type="AlphaFoldDB" id="A0AAV5ENA0"/>
<accession>A0AAV5ENA0</accession>
<evidence type="ECO:0000256" key="1">
    <source>
        <dbReference type="SAM" id="MobiDB-lite"/>
    </source>
</evidence>
<proteinExistence type="predicted"/>
<keyword evidence="2" id="KW-1133">Transmembrane helix</keyword>
<name>A0AAV5ENA0_ELECO</name>
<keyword evidence="2" id="KW-0472">Membrane</keyword>
<feature type="transmembrane region" description="Helical" evidence="2">
    <location>
        <begin position="168"/>
        <end position="194"/>
    </location>
</feature>
<reference evidence="3" key="1">
    <citation type="journal article" date="2018" name="DNA Res.">
        <title>Multiple hybrid de novo genome assembly of finger millet, an orphan allotetraploid crop.</title>
        <authorList>
            <person name="Hatakeyama M."/>
            <person name="Aluri S."/>
            <person name="Balachadran M.T."/>
            <person name="Sivarajan S.R."/>
            <person name="Patrignani A."/>
            <person name="Gruter S."/>
            <person name="Poveda L."/>
            <person name="Shimizu-Inatsugi R."/>
            <person name="Baeten J."/>
            <person name="Francoijs K.J."/>
            <person name="Nataraja K.N."/>
            <person name="Reddy Y.A.N."/>
            <person name="Phadnis S."/>
            <person name="Ravikumar R.L."/>
            <person name="Schlapbach R."/>
            <person name="Sreeman S.M."/>
            <person name="Shimizu K.K."/>
        </authorList>
    </citation>
    <scope>NUCLEOTIDE SEQUENCE</scope>
</reference>
<feature type="region of interest" description="Disordered" evidence="1">
    <location>
        <begin position="1"/>
        <end position="67"/>
    </location>
</feature>
<sequence length="294" mass="31656">MATPQETLDPELSPLLAQAPTPGGQLEDPKPSASPAAGAQLEDPKPSASPAAGAQLEDPKPSAAVVSPSAAAKRPWLRPMIKLASWPVQCVLHGMDHACDVLVVASRQPVVVRCVAKMFALVPDRVRGAVSRVLQLFGSPSPNSRGLPISDPAFERLYFELDMERVRVVVLAVVAAGIILFITLEVLVIAGFVTRYQYVGILRKFVGFLQSLLKAVSKISGFYNNVMWHCAEAARMLQKAAEQKLKVPTPTAKQQLPPPATEQQLPPPAIEQQLLHPTIELLIPTPPPPAMDMC</sequence>
<reference evidence="3" key="2">
    <citation type="submission" date="2021-12" db="EMBL/GenBank/DDBJ databases">
        <title>Resequencing data analysis of finger millet.</title>
        <authorList>
            <person name="Hatakeyama M."/>
            <person name="Aluri S."/>
            <person name="Balachadran M.T."/>
            <person name="Sivarajan S.R."/>
            <person name="Poveda L."/>
            <person name="Shimizu-Inatsugi R."/>
            <person name="Schlapbach R."/>
            <person name="Sreeman S.M."/>
            <person name="Shimizu K.K."/>
        </authorList>
    </citation>
    <scope>NUCLEOTIDE SEQUENCE</scope>
</reference>
<evidence type="ECO:0000313" key="4">
    <source>
        <dbReference type="Proteomes" id="UP001054889"/>
    </source>
</evidence>
<organism evidence="3 4">
    <name type="scientific">Eleusine coracana subsp. coracana</name>
    <dbReference type="NCBI Taxonomy" id="191504"/>
    <lineage>
        <taxon>Eukaryota</taxon>
        <taxon>Viridiplantae</taxon>
        <taxon>Streptophyta</taxon>
        <taxon>Embryophyta</taxon>
        <taxon>Tracheophyta</taxon>
        <taxon>Spermatophyta</taxon>
        <taxon>Magnoliopsida</taxon>
        <taxon>Liliopsida</taxon>
        <taxon>Poales</taxon>
        <taxon>Poaceae</taxon>
        <taxon>PACMAD clade</taxon>
        <taxon>Chloridoideae</taxon>
        <taxon>Cynodonteae</taxon>
        <taxon>Eleusininae</taxon>
        <taxon>Eleusine</taxon>
    </lineage>
</organism>
<comment type="caution">
    <text evidence="3">The sequence shown here is derived from an EMBL/GenBank/DDBJ whole genome shotgun (WGS) entry which is preliminary data.</text>
</comment>
<gene>
    <name evidence="3" type="primary">gb12640</name>
    <name evidence="3" type="ORF">PR202_gb12640</name>
</gene>
<keyword evidence="2" id="KW-0812">Transmembrane</keyword>